<dbReference type="PANTHER" id="PTHR11079:SF202">
    <property type="entry name" value="TRNA-SPECIFIC ADENOSINE DEAMINASE"/>
    <property type="match status" value="1"/>
</dbReference>
<protein>
    <submittedName>
        <fullName evidence="4">Nucleoside deaminase</fullName>
    </submittedName>
</protein>
<dbReference type="GO" id="GO:0002100">
    <property type="term" value="P:tRNA wobble adenosine to inosine editing"/>
    <property type="evidence" value="ECO:0007669"/>
    <property type="project" value="TreeGrafter"/>
</dbReference>
<feature type="domain" description="CMP/dCMP-type deaminase" evidence="3">
    <location>
        <begin position="26"/>
        <end position="140"/>
    </location>
</feature>
<keyword evidence="5" id="KW-1185">Reference proteome</keyword>
<dbReference type="GO" id="GO:0052717">
    <property type="term" value="F:tRNA-specific adenosine-34 deaminase activity"/>
    <property type="evidence" value="ECO:0007669"/>
    <property type="project" value="TreeGrafter"/>
</dbReference>
<name>A0A2A7UQP6_COMTR</name>
<comment type="caution">
    <text evidence="4">The sequence shown here is derived from an EMBL/GenBank/DDBJ whole genome shotgun (WGS) entry which is preliminary data.</text>
</comment>
<dbReference type="PROSITE" id="PS51747">
    <property type="entry name" value="CYT_DCMP_DEAMINASES_2"/>
    <property type="match status" value="1"/>
</dbReference>
<dbReference type="RefSeq" id="WP_083520632.1">
    <property type="nucleotide sequence ID" value="NZ_PDEA01000001.1"/>
</dbReference>
<dbReference type="PANTHER" id="PTHR11079">
    <property type="entry name" value="CYTOSINE DEAMINASE FAMILY MEMBER"/>
    <property type="match status" value="1"/>
</dbReference>
<sequence length="181" mass="19682">MNAVENIFAGPPGGQAVLAAEQAVDERDGRYLRQAIALSRTARERGNRPFGSVIIGADGTVLGQGWNSNGETGDCTAHAEVQAIRYACQRHDRATLETATIYASGEPCVMCAGAIFWANIRRVVYGIDDRRLRVFRGERLDQRDVELSCRDVFRAAPFAMECTGPSLIDEATAPHVGAWKA</sequence>
<evidence type="ECO:0000259" key="3">
    <source>
        <dbReference type="PROSITE" id="PS51747"/>
    </source>
</evidence>
<reference evidence="5" key="1">
    <citation type="submission" date="2017-09" db="EMBL/GenBank/DDBJ databases">
        <title>FDA dAtabase for Regulatory Grade micrObial Sequences (FDA-ARGOS): Supporting development and validation of Infectious Disease Dx tests.</title>
        <authorList>
            <person name="Minogue T."/>
            <person name="Wolcott M."/>
            <person name="Wasieloski L."/>
            <person name="Aguilar W."/>
            <person name="Moore D."/>
            <person name="Tallon L."/>
            <person name="Sadzewicz L."/>
            <person name="Ott S."/>
            <person name="Zhao X."/>
            <person name="Nagaraj S."/>
            <person name="Vavikolanu K."/>
            <person name="Aluvathingal J."/>
            <person name="Nadendla S."/>
            <person name="Sichtig H."/>
        </authorList>
    </citation>
    <scope>NUCLEOTIDE SEQUENCE [LARGE SCALE GENOMIC DNA]</scope>
    <source>
        <strain evidence="5">FDAARGOS_394</strain>
    </source>
</reference>
<evidence type="ECO:0000256" key="1">
    <source>
        <dbReference type="ARBA" id="ARBA00022723"/>
    </source>
</evidence>
<dbReference type="Pfam" id="PF00383">
    <property type="entry name" value="dCMP_cyt_deam_1"/>
    <property type="match status" value="1"/>
</dbReference>
<dbReference type="InterPro" id="IPR016193">
    <property type="entry name" value="Cytidine_deaminase-like"/>
</dbReference>
<dbReference type="Proteomes" id="UP000220246">
    <property type="component" value="Unassembled WGS sequence"/>
</dbReference>
<dbReference type="Gene3D" id="3.40.140.10">
    <property type="entry name" value="Cytidine Deaminase, domain 2"/>
    <property type="match status" value="1"/>
</dbReference>
<dbReference type="InterPro" id="IPR016192">
    <property type="entry name" value="APOBEC/CMP_deaminase_Zn-bd"/>
</dbReference>
<dbReference type="CDD" id="cd01285">
    <property type="entry name" value="nucleoside_deaminase"/>
    <property type="match status" value="1"/>
</dbReference>
<dbReference type="EMBL" id="PDEA01000001">
    <property type="protein sequence ID" value="PEH87491.1"/>
    <property type="molecule type" value="Genomic_DNA"/>
</dbReference>
<keyword evidence="2" id="KW-0862">Zinc</keyword>
<dbReference type="InterPro" id="IPR002125">
    <property type="entry name" value="CMP_dCMP_dom"/>
</dbReference>
<dbReference type="STRING" id="1219032.GCA_001515545_03881"/>
<dbReference type="GeneID" id="80803439"/>
<dbReference type="OrthoDB" id="9802676at2"/>
<proteinExistence type="predicted"/>
<accession>A0A2A7UQP6</accession>
<organism evidence="4 5">
    <name type="scientific">Comamonas terrigena</name>
    <dbReference type="NCBI Taxonomy" id="32013"/>
    <lineage>
        <taxon>Bacteria</taxon>
        <taxon>Pseudomonadati</taxon>
        <taxon>Pseudomonadota</taxon>
        <taxon>Betaproteobacteria</taxon>
        <taxon>Burkholderiales</taxon>
        <taxon>Comamonadaceae</taxon>
        <taxon>Comamonas</taxon>
    </lineage>
</organism>
<evidence type="ECO:0000256" key="2">
    <source>
        <dbReference type="ARBA" id="ARBA00022833"/>
    </source>
</evidence>
<dbReference type="AlphaFoldDB" id="A0A2A7UQP6"/>
<keyword evidence="1" id="KW-0479">Metal-binding</keyword>
<dbReference type="GO" id="GO:0008270">
    <property type="term" value="F:zinc ion binding"/>
    <property type="evidence" value="ECO:0007669"/>
    <property type="project" value="InterPro"/>
</dbReference>
<dbReference type="SUPFAM" id="SSF53927">
    <property type="entry name" value="Cytidine deaminase-like"/>
    <property type="match status" value="1"/>
</dbReference>
<gene>
    <name evidence="4" type="ORF">CRM82_01630</name>
</gene>
<dbReference type="PROSITE" id="PS00903">
    <property type="entry name" value="CYT_DCMP_DEAMINASES_1"/>
    <property type="match status" value="1"/>
</dbReference>
<evidence type="ECO:0000313" key="5">
    <source>
        <dbReference type="Proteomes" id="UP000220246"/>
    </source>
</evidence>
<evidence type="ECO:0000313" key="4">
    <source>
        <dbReference type="EMBL" id="PEH87491.1"/>
    </source>
</evidence>